<reference evidence="3" key="1">
    <citation type="submission" date="2018-05" db="EMBL/GenBank/DDBJ databases">
        <title>Complete genome sequence of Actinobacillus porcitonsillarum reference strain 9953L55 (CCUG 46996).</title>
        <authorList>
            <person name="Dona V."/>
            <person name="Perreten V."/>
        </authorList>
    </citation>
    <scope>NUCLEOTIDE SEQUENCE [LARGE SCALE GENOMIC DNA]</scope>
    <source>
        <strain evidence="3">9953L55</strain>
    </source>
</reference>
<feature type="domain" description="HTH marR-type" evidence="1">
    <location>
        <begin position="1"/>
        <end position="133"/>
    </location>
</feature>
<dbReference type="Gene3D" id="1.10.10.10">
    <property type="entry name" value="Winged helix-like DNA-binding domain superfamily/Winged helix DNA-binding domain"/>
    <property type="match status" value="1"/>
</dbReference>
<protein>
    <submittedName>
        <fullName evidence="2">MarR family transcriptional regulator</fullName>
    </submittedName>
</protein>
<dbReference type="InterPro" id="IPR000835">
    <property type="entry name" value="HTH_MarR-typ"/>
</dbReference>
<dbReference type="GO" id="GO:0003700">
    <property type="term" value="F:DNA-binding transcription factor activity"/>
    <property type="evidence" value="ECO:0007669"/>
    <property type="project" value="InterPro"/>
</dbReference>
<dbReference type="KEGG" id="apor:DDU33_02895"/>
<dbReference type="EMBL" id="CP029206">
    <property type="protein sequence ID" value="AWI50508.1"/>
    <property type="molecule type" value="Genomic_DNA"/>
</dbReference>
<evidence type="ECO:0000313" key="3">
    <source>
        <dbReference type="Proteomes" id="UP000244920"/>
    </source>
</evidence>
<dbReference type="Gene3D" id="6.10.250.820">
    <property type="match status" value="1"/>
</dbReference>
<name>A0A2U8FHQ9_9PAST</name>
<keyword evidence="3" id="KW-1185">Reference proteome</keyword>
<dbReference type="SUPFAM" id="SSF46785">
    <property type="entry name" value="Winged helix' DNA-binding domain"/>
    <property type="match status" value="1"/>
</dbReference>
<dbReference type="SMART" id="SM00347">
    <property type="entry name" value="HTH_MARR"/>
    <property type="match status" value="1"/>
</dbReference>
<dbReference type="RefSeq" id="WP_108923042.1">
    <property type="nucleotide sequence ID" value="NZ_CP029206.1"/>
</dbReference>
<accession>A0A2U8FHQ9</accession>
<gene>
    <name evidence="2" type="ORF">DDU33_02895</name>
</gene>
<evidence type="ECO:0000313" key="2">
    <source>
        <dbReference type="EMBL" id="AWI50508.1"/>
    </source>
</evidence>
<dbReference type="PROSITE" id="PS50995">
    <property type="entry name" value="HTH_MARR_2"/>
    <property type="match status" value="1"/>
</dbReference>
<dbReference type="AlphaFoldDB" id="A0A2U8FHQ9"/>
<sequence>MHLMDKLGQSIVHINRLYEQWAKQQGISNSNLLWVYHSLIHHQNRTQQEICDEFDIAKQTLSPLCKELVAQGILEISPICTDKREKRWQLTGKGRLAATPIIERLRQFEQQAFDTLGEQESEKLLALTQQFGEILERQLQGKS</sequence>
<dbReference type="InterPro" id="IPR036388">
    <property type="entry name" value="WH-like_DNA-bd_sf"/>
</dbReference>
<dbReference type="InterPro" id="IPR036390">
    <property type="entry name" value="WH_DNA-bd_sf"/>
</dbReference>
<dbReference type="Pfam" id="PF12802">
    <property type="entry name" value="MarR_2"/>
    <property type="match status" value="1"/>
</dbReference>
<evidence type="ECO:0000259" key="1">
    <source>
        <dbReference type="PROSITE" id="PS50995"/>
    </source>
</evidence>
<organism evidence="2 3">
    <name type="scientific">Actinobacillus porcitonsillarum</name>
    <dbReference type="NCBI Taxonomy" id="189834"/>
    <lineage>
        <taxon>Bacteria</taxon>
        <taxon>Pseudomonadati</taxon>
        <taxon>Pseudomonadota</taxon>
        <taxon>Gammaproteobacteria</taxon>
        <taxon>Pasteurellales</taxon>
        <taxon>Pasteurellaceae</taxon>
        <taxon>Actinobacillus</taxon>
    </lineage>
</organism>
<dbReference type="Proteomes" id="UP000244920">
    <property type="component" value="Chromosome"/>
</dbReference>
<proteinExistence type="predicted"/>